<dbReference type="Proteomes" id="UP000240760">
    <property type="component" value="Unassembled WGS sequence"/>
</dbReference>
<evidence type="ECO:0000256" key="1">
    <source>
        <dbReference type="SAM" id="MobiDB-lite"/>
    </source>
</evidence>
<keyword evidence="2" id="KW-0472">Membrane</keyword>
<dbReference type="EMBL" id="KZ679130">
    <property type="protein sequence ID" value="PTB77583.1"/>
    <property type="molecule type" value="Genomic_DNA"/>
</dbReference>
<feature type="transmembrane region" description="Helical" evidence="2">
    <location>
        <begin position="83"/>
        <end position="107"/>
    </location>
</feature>
<name>A0A2T4C7R7_TRILO</name>
<reference evidence="3 4" key="1">
    <citation type="submission" date="2016-07" db="EMBL/GenBank/DDBJ databases">
        <title>Multiple horizontal gene transfer events from other fungi enriched the ability of initially mycotrophic Trichoderma (Ascomycota) to feed on dead plant biomass.</title>
        <authorList>
            <consortium name="DOE Joint Genome Institute"/>
            <person name="Aerts A."/>
            <person name="Atanasova L."/>
            <person name="Chenthamara K."/>
            <person name="Zhang J."/>
            <person name="Grujic M."/>
            <person name="Henrissat B."/>
            <person name="Kuo A."/>
            <person name="Salamov A."/>
            <person name="Lipzen A."/>
            <person name="Labutti K."/>
            <person name="Barry K."/>
            <person name="Miao Y."/>
            <person name="Rahimi M.J."/>
            <person name="Shen Q."/>
            <person name="Grigoriev I.V."/>
            <person name="Kubicek C.P."/>
            <person name="Druzhinina I.S."/>
        </authorList>
    </citation>
    <scope>NUCLEOTIDE SEQUENCE [LARGE SCALE GENOMIC DNA]</scope>
    <source>
        <strain evidence="3 4">ATCC 18648</strain>
    </source>
</reference>
<proteinExistence type="predicted"/>
<feature type="region of interest" description="Disordered" evidence="1">
    <location>
        <begin position="1"/>
        <end position="26"/>
    </location>
</feature>
<keyword evidence="2" id="KW-0812">Transmembrane</keyword>
<keyword evidence="2" id="KW-1133">Transmembrane helix</keyword>
<accession>A0A2T4C7R7</accession>
<sequence>MGPSAIQCAMRNGNKHSSRETAPHSYRSNRDNISIITASPSPNAAATTSTAISPYPYPWSSTEDGFHPEDGLSSEGTPYDPRAIVRVLIPVSIAGWLLSGVICILCINGRGKAGRWIPEWYLDSEGTRRDRALVVGWWAAVMLLWPVILPVLAGRWVIG</sequence>
<evidence type="ECO:0000313" key="3">
    <source>
        <dbReference type="EMBL" id="PTB77583.1"/>
    </source>
</evidence>
<organism evidence="3 4">
    <name type="scientific">Trichoderma longibrachiatum ATCC 18648</name>
    <dbReference type="NCBI Taxonomy" id="983965"/>
    <lineage>
        <taxon>Eukaryota</taxon>
        <taxon>Fungi</taxon>
        <taxon>Dikarya</taxon>
        <taxon>Ascomycota</taxon>
        <taxon>Pezizomycotina</taxon>
        <taxon>Sordariomycetes</taxon>
        <taxon>Hypocreomycetidae</taxon>
        <taxon>Hypocreales</taxon>
        <taxon>Hypocreaceae</taxon>
        <taxon>Trichoderma</taxon>
    </lineage>
</organism>
<evidence type="ECO:0000313" key="4">
    <source>
        <dbReference type="Proteomes" id="UP000240760"/>
    </source>
</evidence>
<evidence type="ECO:0000256" key="2">
    <source>
        <dbReference type="SAM" id="Phobius"/>
    </source>
</evidence>
<dbReference type="OrthoDB" id="4927953at2759"/>
<gene>
    <name evidence="3" type="ORF">M440DRAFT_1462237</name>
</gene>
<dbReference type="AlphaFoldDB" id="A0A2T4C7R7"/>
<keyword evidence="4" id="KW-1185">Reference proteome</keyword>
<feature type="transmembrane region" description="Helical" evidence="2">
    <location>
        <begin position="135"/>
        <end position="158"/>
    </location>
</feature>
<protein>
    <submittedName>
        <fullName evidence="3">Uncharacterized protein</fullName>
    </submittedName>
</protein>